<organism evidence="1 2">
    <name type="scientific">Dorcoceras hygrometricum</name>
    <dbReference type="NCBI Taxonomy" id="472368"/>
    <lineage>
        <taxon>Eukaryota</taxon>
        <taxon>Viridiplantae</taxon>
        <taxon>Streptophyta</taxon>
        <taxon>Embryophyta</taxon>
        <taxon>Tracheophyta</taxon>
        <taxon>Spermatophyta</taxon>
        <taxon>Magnoliopsida</taxon>
        <taxon>eudicotyledons</taxon>
        <taxon>Gunneridae</taxon>
        <taxon>Pentapetalae</taxon>
        <taxon>asterids</taxon>
        <taxon>lamiids</taxon>
        <taxon>Lamiales</taxon>
        <taxon>Gesneriaceae</taxon>
        <taxon>Didymocarpoideae</taxon>
        <taxon>Trichosporeae</taxon>
        <taxon>Loxocarpinae</taxon>
        <taxon>Dorcoceras</taxon>
    </lineage>
</organism>
<gene>
    <name evidence="1" type="ORF">F511_29101</name>
</gene>
<evidence type="ECO:0000313" key="2">
    <source>
        <dbReference type="Proteomes" id="UP000250235"/>
    </source>
</evidence>
<dbReference type="Proteomes" id="UP000250235">
    <property type="component" value="Unassembled WGS sequence"/>
</dbReference>
<protein>
    <submittedName>
        <fullName evidence="1">Uncharacterized protein</fullName>
    </submittedName>
</protein>
<evidence type="ECO:0000313" key="1">
    <source>
        <dbReference type="EMBL" id="KZV42666.1"/>
    </source>
</evidence>
<sequence>MLCFNLSKQRFIAPTTGYSNQRLVTQQKHILCNASADCSTISAVNTKDTSSNATTEKRNDNASLTHYSRNLKCATTDFTKRQRITPTPPTADNRLHQLVQLLNSTGIRFISQNPQNSLD</sequence>
<reference evidence="1 2" key="1">
    <citation type="journal article" date="2015" name="Proc. Natl. Acad. Sci. U.S.A.">
        <title>The resurrection genome of Boea hygrometrica: A blueprint for survival of dehydration.</title>
        <authorList>
            <person name="Xiao L."/>
            <person name="Yang G."/>
            <person name="Zhang L."/>
            <person name="Yang X."/>
            <person name="Zhao S."/>
            <person name="Ji Z."/>
            <person name="Zhou Q."/>
            <person name="Hu M."/>
            <person name="Wang Y."/>
            <person name="Chen M."/>
            <person name="Xu Y."/>
            <person name="Jin H."/>
            <person name="Xiao X."/>
            <person name="Hu G."/>
            <person name="Bao F."/>
            <person name="Hu Y."/>
            <person name="Wan P."/>
            <person name="Li L."/>
            <person name="Deng X."/>
            <person name="Kuang T."/>
            <person name="Xiang C."/>
            <person name="Zhu J.K."/>
            <person name="Oliver M.J."/>
            <person name="He Y."/>
        </authorList>
    </citation>
    <scope>NUCLEOTIDE SEQUENCE [LARGE SCALE GENOMIC DNA]</scope>
    <source>
        <strain evidence="2">cv. XS01</strain>
    </source>
</reference>
<name>A0A2Z7C725_9LAMI</name>
<dbReference type="AlphaFoldDB" id="A0A2Z7C725"/>
<keyword evidence="2" id="KW-1185">Reference proteome</keyword>
<dbReference type="EMBL" id="KQ998974">
    <property type="protein sequence ID" value="KZV42666.1"/>
    <property type="molecule type" value="Genomic_DNA"/>
</dbReference>
<proteinExistence type="predicted"/>
<accession>A0A2Z7C725</accession>